<protein>
    <submittedName>
        <fullName evidence="3">GIY-YIG catalytic domain-containing protein</fullName>
    </submittedName>
</protein>
<evidence type="ECO:0000313" key="4">
    <source>
        <dbReference type="Proteomes" id="UP000243745"/>
    </source>
</evidence>
<dbReference type="Pfam" id="PF14267">
    <property type="entry name" value="DUF4357"/>
    <property type="match status" value="1"/>
</dbReference>
<feature type="compositionally biased region" description="Polar residues" evidence="1">
    <location>
        <begin position="178"/>
        <end position="192"/>
    </location>
</feature>
<dbReference type="InterPro" id="IPR025579">
    <property type="entry name" value="DUF4357"/>
</dbReference>
<evidence type="ECO:0000259" key="2">
    <source>
        <dbReference type="PROSITE" id="PS50164"/>
    </source>
</evidence>
<name>A0A662ZK46_9GAMM</name>
<organism evidence="3 4">
    <name type="scientific">Ruminobacter amylophilus</name>
    <dbReference type="NCBI Taxonomy" id="867"/>
    <lineage>
        <taxon>Bacteria</taxon>
        <taxon>Pseudomonadati</taxon>
        <taxon>Pseudomonadota</taxon>
        <taxon>Gammaproteobacteria</taxon>
        <taxon>Aeromonadales</taxon>
        <taxon>Succinivibrionaceae</taxon>
        <taxon>Ruminobacter</taxon>
    </lineage>
</organism>
<feature type="domain" description="GIY-YIG" evidence="2">
    <location>
        <begin position="51"/>
        <end position="131"/>
    </location>
</feature>
<accession>A0A662ZK46</accession>
<sequence>MSTKTKTIKMLLYSGSINGVINISNSAWESGKMYAAPRDSIEDLVSRADCKKYGVYLLLSEQLVYVGQARDLERRTKQHLADKDWWSRVILMTTKDDSFNASDIDYLESRLIDLATAAGKSDTDNKKRGNPQKVDEFRQAELEQYLEEAIFILELIGIKVFKKDQNTNKRVGNKRKNNTLSSHDSSTIHSLQTETTTDTNDDFESPLDESNILHLIGNVTARGKICDDGFLVLKSSSFVMNECTSCKPSIVKIRDALLREGKVKNGIFTVDVKFSSPSAAASCIKGCPVNGRIAWRYSDGKNIKNKDEEVKD</sequence>
<dbReference type="AlphaFoldDB" id="A0A662ZK46"/>
<dbReference type="EMBL" id="FOXF01000046">
    <property type="protein sequence ID" value="SFP63444.1"/>
    <property type="molecule type" value="Genomic_DNA"/>
</dbReference>
<dbReference type="Pfam" id="PF01541">
    <property type="entry name" value="GIY-YIG"/>
    <property type="match status" value="1"/>
</dbReference>
<keyword evidence="4" id="KW-1185">Reference proteome</keyword>
<feature type="region of interest" description="Disordered" evidence="1">
    <location>
        <begin position="169"/>
        <end position="203"/>
    </location>
</feature>
<gene>
    <name evidence="3" type="ORF">SAMN02910344_01925</name>
</gene>
<dbReference type="PROSITE" id="PS50164">
    <property type="entry name" value="GIY_YIG"/>
    <property type="match status" value="1"/>
</dbReference>
<dbReference type="OrthoDB" id="2656488at2"/>
<dbReference type="InterPro" id="IPR035901">
    <property type="entry name" value="GIY-YIG_endonuc_sf"/>
</dbReference>
<dbReference type="SUPFAM" id="SSF82771">
    <property type="entry name" value="GIY-YIG endonuclease"/>
    <property type="match status" value="1"/>
</dbReference>
<evidence type="ECO:0000256" key="1">
    <source>
        <dbReference type="SAM" id="MobiDB-lite"/>
    </source>
</evidence>
<evidence type="ECO:0000313" key="3">
    <source>
        <dbReference type="EMBL" id="SFP63444.1"/>
    </source>
</evidence>
<reference evidence="3 4" key="1">
    <citation type="submission" date="2016-10" db="EMBL/GenBank/DDBJ databases">
        <authorList>
            <person name="Varghese N."/>
            <person name="Submissions S."/>
        </authorList>
    </citation>
    <scope>NUCLEOTIDE SEQUENCE [LARGE SCALE GENOMIC DNA]</scope>
    <source>
        <strain evidence="3 4">DSM 1361</strain>
    </source>
</reference>
<dbReference type="InterPro" id="IPR000305">
    <property type="entry name" value="GIY-YIG_endonuc"/>
</dbReference>
<dbReference type="Proteomes" id="UP000243745">
    <property type="component" value="Unassembled WGS sequence"/>
</dbReference>
<dbReference type="CDD" id="cd10447">
    <property type="entry name" value="GIY-YIG_unchar_2"/>
    <property type="match status" value="1"/>
</dbReference>
<dbReference type="RefSeq" id="WP_093143211.1">
    <property type="nucleotide sequence ID" value="NZ_FOXF01000046.1"/>
</dbReference>
<proteinExistence type="predicted"/>